<accession>A0ABD3DP05</accession>
<dbReference type="Proteomes" id="UP001632038">
    <property type="component" value="Unassembled WGS sequence"/>
</dbReference>
<keyword evidence="2" id="KW-1185">Reference proteome</keyword>
<name>A0ABD3DP05_9LAMI</name>
<dbReference type="EMBL" id="JAVIJP010000016">
    <property type="protein sequence ID" value="KAL3642669.1"/>
    <property type="molecule type" value="Genomic_DNA"/>
</dbReference>
<comment type="caution">
    <text evidence="1">The sequence shown here is derived from an EMBL/GenBank/DDBJ whole genome shotgun (WGS) entry which is preliminary data.</text>
</comment>
<gene>
    <name evidence="1" type="ORF">CASFOL_013484</name>
</gene>
<reference evidence="2" key="1">
    <citation type="journal article" date="2024" name="IScience">
        <title>Strigolactones Initiate the Formation of Haustorium-like Structures in Castilleja.</title>
        <authorList>
            <person name="Buerger M."/>
            <person name="Peterson D."/>
            <person name="Chory J."/>
        </authorList>
    </citation>
    <scope>NUCLEOTIDE SEQUENCE [LARGE SCALE GENOMIC DNA]</scope>
</reference>
<proteinExistence type="predicted"/>
<dbReference type="AlphaFoldDB" id="A0ABD3DP05"/>
<protein>
    <submittedName>
        <fullName evidence="1">Uncharacterized protein</fullName>
    </submittedName>
</protein>
<sequence length="235" mass="26117">MAYPDPPDLNALNGIIADEKTQEEGGEMRKHEVSTGNVDIFNRLAAIRASIQSLQAQENAEHVQMNAGFDALQAKIDAQHDRMDARLDGVNAKLKGIVAGVNSLIGRLDAIEAKKDANKARAFNYSVVAGSTTMRFRSIVKYVGGHPLRAGLPHAVDKVVFEENYGIGDQPPYHLMPLNNGEINKWSRMKLTQLRRRLRSIYWFYNDDRLTLAANANRAACMNAILNVKAYLLDP</sequence>
<evidence type="ECO:0000313" key="1">
    <source>
        <dbReference type="EMBL" id="KAL3642669.1"/>
    </source>
</evidence>
<organism evidence="1 2">
    <name type="scientific">Castilleja foliolosa</name>
    <dbReference type="NCBI Taxonomy" id="1961234"/>
    <lineage>
        <taxon>Eukaryota</taxon>
        <taxon>Viridiplantae</taxon>
        <taxon>Streptophyta</taxon>
        <taxon>Embryophyta</taxon>
        <taxon>Tracheophyta</taxon>
        <taxon>Spermatophyta</taxon>
        <taxon>Magnoliopsida</taxon>
        <taxon>eudicotyledons</taxon>
        <taxon>Gunneridae</taxon>
        <taxon>Pentapetalae</taxon>
        <taxon>asterids</taxon>
        <taxon>lamiids</taxon>
        <taxon>Lamiales</taxon>
        <taxon>Orobanchaceae</taxon>
        <taxon>Pedicularideae</taxon>
        <taxon>Castillejinae</taxon>
        <taxon>Castilleja</taxon>
    </lineage>
</organism>
<evidence type="ECO:0000313" key="2">
    <source>
        <dbReference type="Proteomes" id="UP001632038"/>
    </source>
</evidence>